<evidence type="ECO:0000313" key="9">
    <source>
        <dbReference type="Proteomes" id="UP000016930"/>
    </source>
</evidence>
<proteinExistence type="inferred from homology"/>
<evidence type="ECO:0008006" key="10">
    <source>
        <dbReference type="Google" id="ProtNLM"/>
    </source>
</evidence>
<dbReference type="PANTHER" id="PTHR46206">
    <property type="entry name" value="CYTOCHROME P450"/>
    <property type="match status" value="1"/>
</dbReference>
<feature type="binding site" description="axial binding residue" evidence="6">
    <location>
        <position position="494"/>
    </location>
    <ligand>
        <name>heme</name>
        <dbReference type="ChEBI" id="CHEBI:30413"/>
    </ligand>
    <ligandPart>
        <name>Fe</name>
        <dbReference type="ChEBI" id="CHEBI:18248"/>
    </ligandPart>
</feature>
<sequence>MLFVCPSRMPLRTRGSLDADTVTRVRSKDLATHSRWLLPSTAPVIRHVIEHESLLTPWSHLTFLGMLCSLRCLRYSCITGGAIRIPTIGPSLPLLSYIGAYRFIYHAQEMLQEGYVKYKGCTFKVPFFDRWMVVVSGPALVEELRRYPDDQVSFEQAAAEMLQSKYTLGRETVGDPYHIEVIREKLTRNLATLLPDVMDEIQHAFNELIPIGTDEWTEVHALPVMAQIVARASNRIFVGLPHCRNPTYLKLAINFTRDVTKGRTILNLTPPFLRSFVGRVFCPTATTYKLTSEIVTPLIEERQRLQREHGVNWVDKPNDMLMWLMDEAEGNETRLRHLIKMLLIVNFAAIHTSSNSVTHALYHLAAQPEYVQPLREEVESIIAKEGWTKAALGKMWKLDSFMKESQRFNGINSTSLFRIALKDLHLSDGAHIPAGTIIVAAASPMHSDEEYYPNAAEFDPFRFSNMREDGEGTKHQFVSTSVEYISFGHGKHACPGRFFAANELKAMLAHVLINYDIKFEREGVRPENKWLATTIVPEPTAKVLFRKRQH</sequence>
<dbReference type="CDD" id="cd11041">
    <property type="entry name" value="CYP503A1-like"/>
    <property type="match status" value="1"/>
</dbReference>
<dbReference type="SUPFAM" id="SSF48264">
    <property type="entry name" value="Cytochrome P450"/>
    <property type="match status" value="1"/>
</dbReference>
<dbReference type="EMBL" id="KB445802">
    <property type="protein sequence ID" value="EMD34618.1"/>
    <property type="molecule type" value="Genomic_DNA"/>
</dbReference>
<dbReference type="STRING" id="914234.M2QC84"/>
<dbReference type="InterPro" id="IPR036396">
    <property type="entry name" value="Cyt_P450_sf"/>
</dbReference>
<keyword evidence="4 7" id="KW-0560">Oxidoreductase</keyword>
<evidence type="ECO:0000256" key="7">
    <source>
        <dbReference type="RuleBase" id="RU000461"/>
    </source>
</evidence>
<dbReference type="GO" id="GO:0005506">
    <property type="term" value="F:iron ion binding"/>
    <property type="evidence" value="ECO:0007669"/>
    <property type="project" value="InterPro"/>
</dbReference>
<evidence type="ECO:0000256" key="4">
    <source>
        <dbReference type="ARBA" id="ARBA00023002"/>
    </source>
</evidence>
<comment type="similarity">
    <text evidence="2 7">Belongs to the cytochrome P450 family.</text>
</comment>
<keyword evidence="9" id="KW-1185">Reference proteome</keyword>
<keyword evidence="7" id="KW-0503">Monooxygenase</keyword>
<dbReference type="GO" id="GO:0020037">
    <property type="term" value="F:heme binding"/>
    <property type="evidence" value="ECO:0007669"/>
    <property type="project" value="InterPro"/>
</dbReference>
<evidence type="ECO:0000256" key="2">
    <source>
        <dbReference type="ARBA" id="ARBA00010617"/>
    </source>
</evidence>
<accession>M2QC84</accession>
<dbReference type="AlphaFoldDB" id="M2QC84"/>
<evidence type="ECO:0000313" key="8">
    <source>
        <dbReference type="EMBL" id="EMD34618.1"/>
    </source>
</evidence>
<keyword evidence="5 6" id="KW-0408">Iron</keyword>
<dbReference type="PROSITE" id="PS00086">
    <property type="entry name" value="CYTOCHROME_P450"/>
    <property type="match status" value="1"/>
</dbReference>
<dbReference type="GO" id="GO:0016705">
    <property type="term" value="F:oxidoreductase activity, acting on paired donors, with incorporation or reduction of molecular oxygen"/>
    <property type="evidence" value="ECO:0007669"/>
    <property type="project" value="InterPro"/>
</dbReference>
<dbReference type="OrthoDB" id="1844152at2759"/>
<name>M2QC84_CERS8</name>
<dbReference type="GO" id="GO:0004497">
    <property type="term" value="F:monooxygenase activity"/>
    <property type="evidence" value="ECO:0007669"/>
    <property type="project" value="UniProtKB-KW"/>
</dbReference>
<dbReference type="HOGENOM" id="CLU_022195_0_2_1"/>
<dbReference type="Pfam" id="PF00067">
    <property type="entry name" value="p450"/>
    <property type="match status" value="1"/>
</dbReference>
<evidence type="ECO:0000256" key="1">
    <source>
        <dbReference type="ARBA" id="ARBA00001971"/>
    </source>
</evidence>
<keyword evidence="3 6" id="KW-0479">Metal-binding</keyword>
<protein>
    <recommendedName>
        <fullName evidence="10">Cytochrome P450</fullName>
    </recommendedName>
</protein>
<dbReference type="PRINTS" id="PR00465">
    <property type="entry name" value="EP450IV"/>
</dbReference>
<keyword evidence="6 7" id="KW-0349">Heme</keyword>
<dbReference type="Gene3D" id="1.10.630.10">
    <property type="entry name" value="Cytochrome P450"/>
    <property type="match status" value="1"/>
</dbReference>
<reference evidence="8 9" key="1">
    <citation type="journal article" date="2012" name="Proc. Natl. Acad. Sci. U.S.A.">
        <title>Comparative genomics of Ceriporiopsis subvermispora and Phanerochaete chrysosporium provide insight into selective ligninolysis.</title>
        <authorList>
            <person name="Fernandez-Fueyo E."/>
            <person name="Ruiz-Duenas F.J."/>
            <person name="Ferreira P."/>
            <person name="Floudas D."/>
            <person name="Hibbett D.S."/>
            <person name="Canessa P."/>
            <person name="Larrondo L.F."/>
            <person name="James T.Y."/>
            <person name="Seelenfreund D."/>
            <person name="Lobos S."/>
            <person name="Polanco R."/>
            <person name="Tello M."/>
            <person name="Honda Y."/>
            <person name="Watanabe T."/>
            <person name="Watanabe T."/>
            <person name="Ryu J.S."/>
            <person name="Kubicek C.P."/>
            <person name="Schmoll M."/>
            <person name="Gaskell J."/>
            <person name="Hammel K.E."/>
            <person name="St John F.J."/>
            <person name="Vanden Wymelenberg A."/>
            <person name="Sabat G."/>
            <person name="Splinter BonDurant S."/>
            <person name="Syed K."/>
            <person name="Yadav J.S."/>
            <person name="Doddapaneni H."/>
            <person name="Subramanian V."/>
            <person name="Lavin J.L."/>
            <person name="Oguiza J.A."/>
            <person name="Perez G."/>
            <person name="Pisabarro A.G."/>
            <person name="Ramirez L."/>
            <person name="Santoyo F."/>
            <person name="Master E."/>
            <person name="Coutinho P.M."/>
            <person name="Henrissat B."/>
            <person name="Lombard V."/>
            <person name="Magnuson J.K."/>
            <person name="Kuees U."/>
            <person name="Hori C."/>
            <person name="Igarashi K."/>
            <person name="Samejima M."/>
            <person name="Held B.W."/>
            <person name="Barry K.W."/>
            <person name="LaButti K.M."/>
            <person name="Lapidus A."/>
            <person name="Lindquist E.A."/>
            <person name="Lucas S.M."/>
            <person name="Riley R."/>
            <person name="Salamov A.A."/>
            <person name="Hoffmeister D."/>
            <person name="Schwenk D."/>
            <person name="Hadar Y."/>
            <person name="Yarden O."/>
            <person name="de Vries R.P."/>
            <person name="Wiebenga A."/>
            <person name="Stenlid J."/>
            <person name="Eastwood D."/>
            <person name="Grigoriev I.V."/>
            <person name="Berka R.M."/>
            <person name="Blanchette R.A."/>
            <person name="Kersten P."/>
            <person name="Martinez A.T."/>
            <person name="Vicuna R."/>
            <person name="Cullen D."/>
        </authorList>
    </citation>
    <scope>NUCLEOTIDE SEQUENCE [LARGE SCALE GENOMIC DNA]</scope>
    <source>
        <strain evidence="8 9">B</strain>
    </source>
</reference>
<comment type="cofactor">
    <cofactor evidence="1 6">
        <name>heme</name>
        <dbReference type="ChEBI" id="CHEBI:30413"/>
    </cofactor>
</comment>
<dbReference type="InterPro" id="IPR002403">
    <property type="entry name" value="Cyt_P450_E_grp-IV"/>
</dbReference>
<dbReference type="InterPro" id="IPR001128">
    <property type="entry name" value="Cyt_P450"/>
</dbReference>
<evidence type="ECO:0000256" key="3">
    <source>
        <dbReference type="ARBA" id="ARBA00022723"/>
    </source>
</evidence>
<evidence type="ECO:0000256" key="6">
    <source>
        <dbReference type="PIRSR" id="PIRSR602403-1"/>
    </source>
</evidence>
<organism evidence="8 9">
    <name type="scientific">Ceriporiopsis subvermispora (strain B)</name>
    <name type="common">White-rot fungus</name>
    <name type="synonym">Gelatoporia subvermispora</name>
    <dbReference type="NCBI Taxonomy" id="914234"/>
    <lineage>
        <taxon>Eukaryota</taxon>
        <taxon>Fungi</taxon>
        <taxon>Dikarya</taxon>
        <taxon>Basidiomycota</taxon>
        <taxon>Agaricomycotina</taxon>
        <taxon>Agaricomycetes</taxon>
        <taxon>Polyporales</taxon>
        <taxon>Gelatoporiaceae</taxon>
        <taxon>Gelatoporia</taxon>
    </lineage>
</organism>
<gene>
    <name evidence="8" type="ORF">CERSUDRAFT_116788</name>
</gene>
<dbReference type="InterPro" id="IPR017972">
    <property type="entry name" value="Cyt_P450_CS"/>
</dbReference>
<evidence type="ECO:0000256" key="5">
    <source>
        <dbReference type="ARBA" id="ARBA00023004"/>
    </source>
</evidence>
<feature type="non-terminal residue" evidence="8">
    <location>
        <position position="1"/>
    </location>
</feature>
<dbReference type="Proteomes" id="UP000016930">
    <property type="component" value="Unassembled WGS sequence"/>
</dbReference>